<dbReference type="InterPro" id="IPR007387">
    <property type="entry name" value="TRAP_DctQ"/>
</dbReference>
<dbReference type="GO" id="GO:0022857">
    <property type="term" value="F:transmembrane transporter activity"/>
    <property type="evidence" value="ECO:0007669"/>
    <property type="project" value="UniProtKB-UniRule"/>
</dbReference>
<keyword evidence="12" id="KW-1185">Reference proteome</keyword>
<evidence type="ECO:0000259" key="10">
    <source>
        <dbReference type="Pfam" id="PF04290"/>
    </source>
</evidence>
<evidence type="ECO:0000256" key="8">
    <source>
        <dbReference type="ARBA" id="ARBA00038436"/>
    </source>
</evidence>
<keyword evidence="6 9" id="KW-1133">Transmembrane helix</keyword>
<organism evidence="11 12">
    <name type="scientific">Psychromarinibacter sediminicola</name>
    <dbReference type="NCBI Taxonomy" id="3033385"/>
    <lineage>
        <taxon>Bacteria</taxon>
        <taxon>Pseudomonadati</taxon>
        <taxon>Pseudomonadota</taxon>
        <taxon>Alphaproteobacteria</taxon>
        <taxon>Rhodobacterales</taxon>
        <taxon>Paracoccaceae</taxon>
        <taxon>Psychromarinibacter</taxon>
    </lineage>
</organism>
<evidence type="ECO:0000256" key="3">
    <source>
        <dbReference type="ARBA" id="ARBA00022475"/>
    </source>
</evidence>
<dbReference type="InterPro" id="IPR055348">
    <property type="entry name" value="DctQ"/>
</dbReference>
<feature type="domain" description="Tripartite ATP-independent periplasmic transporters DctQ component" evidence="10">
    <location>
        <begin position="10"/>
        <end position="130"/>
    </location>
</feature>
<comment type="subcellular location">
    <subcellularLocation>
        <location evidence="1 9">Cell inner membrane</location>
        <topology evidence="1 9">Multi-pass membrane protein</topology>
    </subcellularLocation>
</comment>
<feature type="transmembrane region" description="Helical" evidence="9">
    <location>
        <begin position="112"/>
        <end position="133"/>
    </location>
</feature>
<keyword evidence="2 9" id="KW-0813">Transport</keyword>
<dbReference type="PANTHER" id="PTHR35011">
    <property type="entry name" value="2,3-DIKETO-L-GULONATE TRAP TRANSPORTER SMALL PERMEASE PROTEIN YIAM"/>
    <property type="match status" value="1"/>
</dbReference>
<evidence type="ECO:0000256" key="4">
    <source>
        <dbReference type="ARBA" id="ARBA00022519"/>
    </source>
</evidence>
<comment type="subunit">
    <text evidence="9">The complex comprises the extracytoplasmic solute receptor protein and the two transmembrane proteins.</text>
</comment>
<proteinExistence type="inferred from homology"/>
<dbReference type="EMBL" id="JARGYC010000006">
    <property type="protein sequence ID" value="MDF0599834.1"/>
    <property type="molecule type" value="Genomic_DNA"/>
</dbReference>
<comment type="caution">
    <text evidence="11">The sequence shown here is derived from an EMBL/GenBank/DDBJ whole genome shotgun (WGS) entry which is preliminary data.</text>
</comment>
<evidence type="ECO:0000256" key="7">
    <source>
        <dbReference type="ARBA" id="ARBA00023136"/>
    </source>
</evidence>
<dbReference type="GO" id="GO:0015740">
    <property type="term" value="P:C4-dicarboxylate transport"/>
    <property type="evidence" value="ECO:0007669"/>
    <property type="project" value="TreeGrafter"/>
</dbReference>
<keyword evidence="5 9" id="KW-0812">Transmembrane</keyword>
<comment type="similarity">
    <text evidence="8 9">Belongs to the TRAP transporter small permease family.</text>
</comment>
<feature type="transmembrane region" description="Helical" evidence="9">
    <location>
        <begin position="71"/>
        <end position="92"/>
    </location>
</feature>
<evidence type="ECO:0000256" key="1">
    <source>
        <dbReference type="ARBA" id="ARBA00004429"/>
    </source>
</evidence>
<name>A0AAE3NQJ6_9RHOB</name>
<evidence type="ECO:0000256" key="6">
    <source>
        <dbReference type="ARBA" id="ARBA00022989"/>
    </source>
</evidence>
<evidence type="ECO:0000256" key="9">
    <source>
        <dbReference type="RuleBase" id="RU369079"/>
    </source>
</evidence>
<reference evidence="11" key="1">
    <citation type="submission" date="2023-03" db="EMBL/GenBank/DDBJ databases">
        <title>Multiphase analysis and comparison of six strains from genera Psychromarinibacter, Lutimaribacter, and Maritimibacter, including a novel species: Psychromarinibacter sediminicola sp. nov.</title>
        <authorList>
            <person name="Wang Y.-H."/>
            <person name="Ye M.-Q."/>
            <person name="Du Z.-J."/>
        </authorList>
    </citation>
    <scope>NUCLEOTIDE SEQUENCE</scope>
    <source>
        <strain evidence="11">C21-152</strain>
    </source>
</reference>
<keyword evidence="7 9" id="KW-0472">Membrane</keyword>
<evidence type="ECO:0000256" key="2">
    <source>
        <dbReference type="ARBA" id="ARBA00022448"/>
    </source>
</evidence>
<comment type="function">
    <text evidence="9">Part of the tripartite ATP-independent periplasmic (TRAP) transport system.</text>
</comment>
<feature type="transmembrane region" description="Helical" evidence="9">
    <location>
        <begin position="34"/>
        <end position="50"/>
    </location>
</feature>
<keyword evidence="4 9" id="KW-0997">Cell inner membrane</keyword>
<evidence type="ECO:0000256" key="5">
    <source>
        <dbReference type="ARBA" id="ARBA00022692"/>
    </source>
</evidence>
<accession>A0AAE3NQJ6</accession>
<protein>
    <recommendedName>
        <fullName evidence="9">TRAP transporter small permease protein</fullName>
    </recommendedName>
</protein>
<comment type="caution">
    <text evidence="9">Lacks conserved residue(s) required for the propagation of feature annotation.</text>
</comment>
<sequence>MGMLLLALVFLSIALQIITRFVLRDPLFWTEEAARYLYVWMVAIGSADVVRSRSHITMDVFYMLLPVRLRLALQLVFHVAIFGCLAVLAWYGTLGTMRAHSVMSVALRVPESLLYGALPVGAVLMALRVAFIFTQDVVALIRGEVEDTGEAA</sequence>
<gene>
    <name evidence="11" type="ORF">P1J78_03720</name>
</gene>
<dbReference type="PANTHER" id="PTHR35011:SF5">
    <property type="entry name" value="SIALIC ACID TRAP TRANSPORTER SMALL PERMEASE PROTEIN SIAQ"/>
    <property type="match status" value="1"/>
</dbReference>
<dbReference type="AlphaFoldDB" id="A0AAE3NQJ6"/>
<keyword evidence="3" id="KW-1003">Cell membrane</keyword>
<evidence type="ECO:0000313" key="11">
    <source>
        <dbReference type="EMBL" id="MDF0599834.1"/>
    </source>
</evidence>
<evidence type="ECO:0000313" key="12">
    <source>
        <dbReference type="Proteomes" id="UP001220964"/>
    </source>
</evidence>
<dbReference type="Pfam" id="PF04290">
    <property type="entry name" value="DctQ"/>
    <property type="match status" value="1"/>
</dbReference>
<dbReference type="GO" id="GO:0005886">
    <property type="term" value="C:plasma membrane"/>
    <property type="evidence" value="ECO:0007669"/>
    <property type="project" value="UniProtKB-SubCell"/>
</dbReference>
<dbReference type="Proteomes" id="UP001220964">
    <property type="component" value="Unassembled WGS sequence"/>
</dbReference>